<evidence type="ECO:0000256" key="2">
    <source>
        <dbReference type="ARBA" id="ARBA00023015"/>
    </source>
</evidence>
<evidence type="ECO:0000259" key="6">
    <source>
        <dbReference type="Pfam" id="PF04542"/>
    </source>
</evidence>
<dbReference type="InterPro" id="IPR014284">
    <property type="entry name" value="RNA_pol_sigma-70_dom"/>
</dbReference>
<dbReference type="Pfam" id="PF08281">
    <property type="entry name" value="Sigma70_r4_2"/>
    <property type="match status" value="1"/>
</dbReference>
<sequence>MRADPKARFQALYESTSRNVYAYLRRHCDQDLAETVTSEVYLKAWRHFDELDADPIGWLLAVARTTLLDHYRSRARRSRLTDDFFTVTRGRSQAGPETTVLERQAMLTALTRLSEEDREALLLVGWDGLSHSSAARVLGCSSHAFTKRLSRAWQRFEESLDPRDEISRRPIVSKELS</sequence>
<name>A0ABX7Y8C2_9ACTN</name>
<evidence type="ECO:0000256" key="1">
    <source>
        <dbReference type="ARBA" id="ARBA00010641"/>
    </source>
</evidence>
<gene>
    <name evidence="8" type="ORF">J5A65_07220</name>
</gene>
<dbReference type="SUPFAM" id="SSF88659">
    <property type="entry name" value="Sigma3 and sigma4 domains of RNA polymerase sigma factors"/>
    <property type="match status" value="1"/>
</dbReference>
<evidence type="ECO:0000256" key="4">
    <source>
        <dbReference type="ARBA" id="ARBA00023125"/>
    </source>
</evidence>
<evidence type="ECO:0000313" key="8">
    <source>
        <dbReference type="EMBL" id="QUC09489.1"/>
    </source>
</evidence>
<dbReference type="PANTHER" id="PTHR43133">
    <property type="entry name" value="RNA POLYMERASE ECF-TYPE SIGMA FACTO"/>
    <property type="match status" value="1"/>
</dbReference>
<dbReference type="InterPro" id="IPR007627">
    <property type="entry name" value="RNA_pol_sigma70_r2"/>
</dbReference>
<dbReference type="PANTHER" id="PTHR43133:SF8">
    <property type="entry name" value="RNA POLYMERASE SIGMA FACTOR HI_1459-RELATED"/>
    <property type="match status" value="1"/>
</dbReference>
<proteinExistence type="inferred from homology"/>
<dbReference type="InterPro" id="IPR013324">
    <property type="entry name" value="RNA_pol_sigma_r3/r4-like"/>
</dbReference>
<dbReference type="InterPro" id="IPR013325">
    <property type="entry name" value="RNA_pol_sigma_r2"/>
</dbReference>
<keyword evidence="2" id="KW-0805">Transcription regulation</keyword>
<evidence type="ECO:0000313" key="9">
    <source>
        <dbReference type="Proteomes" id="UP000678513"/>
    </source>
</evidence>
<reference evidence="8 9" key="1">
    <citation type="submission" date="2021-03" db="EMBL/GenBank/DDBJ databases">
        <title>Human Oral Microbial Genomes.</title>
        <authorList>
            <person name="Johnston C.D."/>
            <person name="Chen T."/>
            <person name="Dewhirst F.E."/>
        </authorList>
    </citation>
    <scope>NUCLEOTIDE SEQUENCE [LARGE SCALE GENOMIC DNA]</scope>
    <source>
        <strain evidence="8 9">DSMZ 100122</strain>
    </source>
</reference>
<dbReference type="Gene3D" id="1.10.10.10">
    <property type="entry name" value="Winged helix-like DNA-binding domain superfamily/Winged helix DNA-binding domain"/>
    <property type="match status" value="1"/>
</dbReference>
<protein>
    <submittedName>
        <fullName evidence="8">RNA polymerase sigma factor</fullName>
    </submittedName>
</protein>
<keyword evidence="4" id="KW-0238">DNA-binding</keyword>
<dbReference type="SUPFAM" id="SSF88946">
    <property type="entry name" value="Sigma2 domain of RNA polymerase sigma factors"/>
    <property type="match status" value="1"/>
</dbReference>
<comment type="similarity">
    <text evidence="1">Belongs to the sigma-70 factor family. ECF subfamily.</text>
</comment>
<dbReference type="Gene3D" id="1.10.1740.10">
    <property type="match status" value="1"/>
</dbReference>
<dbReference type="Pfam" id="PF04542">
    <property type="entry name" value="Sigma70_r2"/>
    <property type="match status" value="1"/>
</dbReference>
<accession>A0ABX7Y8C2</accession>
<dbReference type="EMBL" id="CP072384">
    <property type="protein sequence ID" value="QUC09489.1"/>
    <property type="molecule type" value="Genomic_DNA"/>
</dbReference>
<dbReference type="InterPro" id="IPR036388">
    <property type="entry name" value="WH-like_DNA-bd_sf"/>
</dbReference>
<dbReference type="Proteomes" id="UP000678513">
    <property type="component" value="Chromosome"/>
</dbReference>
<dbReference type="InterPro" id="IPR039425">
    <property type="entry name" value="RNA_pol_sigma-70-like"/>
</dbReference>
<keyword evidence="5" id="KW-0804">Transcription</keyword>
<organism evidence="8 9">
    <name type="scientific">Arachnia rubra</name>
    <dbReference type="NCBI Taxonomy" id="1547448"/>
    <lineage>
        <taxon>Bacteria</taxon>
        <taxon>Bacillati</taxon>
        <taxon>Actinomycetota</taxon>
        <taxon>Actinomycetes</taxon>
        <taxon>Propionibacteriales</taxon>
        <taxon>Propionibacteriaceae</taxon>
        <taxon>Arachnia</taxon>
    </lineage>
</organism>
<evidence type="ECO:0000259" key="7">
    <source>
        <dbReference type="Pfam" id="PF08281"/>
    </source>
</evidence>
<dbReference type="NCBIfam" id="TIGR02937">
    <property type="entry name" value="sigma70-ECF"/>
    <property type="match status" value="1"/>
</dbReference>
<feature type="domain" description="RNA polymerase sigma-70 region 2" evidence="6">
    <location>
        <begin position="12"/>
        <end position="77"/>
    </location>
</feature>
<feature type="domain" description="RNA polymerase sigma factor 70 region 4 type 2" evidence="7">
    <location>
        <begin position="104"/>
        <end position="152"/>
    </location>
</feature>
<keyword evidence="3" id="KW-0731">Sigma factor</keyword>
<dbReference type="RefSeq" id="WP_212327175.1">
    <property type="nucleotide sequence ID" value="NZ_AP024463.1"/>
</dbReference>
<dbReference type="InterPro" id="IPR013249">
    <property type="entry name" value="RNA_pol_sigma70_r4_t2"/>
</dbReference>
<evidence type="ECO:0000256" key="3">
    <source>
        <dbReference type="ARBA" id="ARBA00023082"/>
    </source>
</evidence>
<keyword evidence="9" id="KW-1185">Reference proteome</keyword>
<evidence type="ECO:0000256" key="5">
    <source>
        <dbReference type="ARBA" id="ARBA00023163"/>
    </source>
</evidence>